<keyword evidence="13 19" id="KW-0573">Peptidoglycan synthesis</keyword>
<evidence type="ECO:0000259" key="20">
    <source>
        <dbReference type="PROSITE" id="PS51387"/>
    </source>
</evidence>
<dbReference type="PANTHER" id="PTHR21071:SF4">
    <property type="entry name" value="UDP-N-ACETYLENOLPYRUVOYLGLUCOSAMINE REDUCTASE"/>
    <property type="match status" value="1"/>
</dbReference>
<comment type="catalytic activity">
    <reaction evidence="18 19">
        <text>UDP-N-acetyl-alpha-D-muramate + NADP(+) = UDP-N-acetyl-3-O-(1-carboxyvinyl)-alpha-D-glucosamine + NADPH + H(+)</text>
        <dbReference type="Rhea" id="RHEA:12248"/>
        <dbReference type="ChEBI" id="CHEBI:15378"/>
        <dbReference type="ChEBI" id="CHEBI:57783"/>
        <dbReference type="ChEBI" id="CHEBI:58349"/>
        <dbReference type="ChEBI" id="CHEBI:68483"/>
        <dbReference type="ChEBI" id="CHEBI:70757"/>
        <dbReference type="EC" id="1.3.1.98"/>
    </reaction>
</comment>
<accession>B0VES3</accession>
<keyword evidence="16 19" id="KW-0961">Cell wall biogenesis/degradation</keyword>
<evidence type="ECO:0000256" key="1">
    <source>
        <dbReference type="ARBA" id="ARBA00001974"/>
    </source>
</evidence>
<comment type="function">
    <text evidence="2 19">Cell wall formation.</text>
</comment>
<proteinExistence type="inferred from homology"/>
<protein>
    <recommendedName>
        <fullName evidence="6 19">UDP-N-acetylenolpyruvoylglucosamine reductase</fullName>
        <ecNumber evidence="5 19">1.3.1.98</ecNumber>
    </recommendedName>
    <alternativeName>
        <fullName evidence="17 19">UDP-N-acetylmuramate dehydrogenase</fullName>
    </alternativeName>
</protein>
<dbReference type="Pfam" id="PF01565">
    <property type="entry name" value="FAD_binding_4"/>
    <property type="match status" value="1"/>
</dbReference>
<evidence type="ECO:0000256" key="9">
    <source>
        <dbReference type="ARBA" id="ARBA00022630"/>
    </source>
</evidence>
<dbReference type="GO" id="GO:0008762">
    <property type="term" value="F:UDP-N-acetylmuramate dehydrogenase activity"/>
    <property type="evidence" value="ECO:0007669"/>
    <property type="project" value="UniProtKB-UniRule"/>
</dbReference>
<keyword evidence="14 19" id="KW-0560">Oxidoreductase</keyword>
<organism evidence="21 22">
    <name type="scientific">Cloacimonas acidaminovorans (strain Evry)</name>
    <dbReference type="NCBI Taxonomy" id="459349"/>
    <lineage>
        <taxon>Bacteria</taxon>
        <taxon>Pseudomonadati</taxon>
        <taxon>Candidatus Cloacimonadota</taxon>
        <taxon>Candidatus Cloacimonadia</taxon>
        <taxon>Candidatus Cloacimonadales</taxon>
        <taxon>Candidatus Cloacimonadaceae</taxon>
        <taxon>Candidatus Cloacimonas</taxon>
    </lineage>
</organism>
<dbReference type="EC" id="1.3.1.98" evidence="5 19"/>
<dbReference type="GO" id="GO:0008360">
    <property type="term" value="P:regulation of cell shape"/>
    <property type="evidence" value="ECO:0007669"/>
    <property type="project" value="UniProtKB-KW"/>
</dbReference>
<dbReference type="AlphaFoldDB" id="B0VES3"/>
<evidence type="ECO:0000313" key="21">
    <source>
        <dbReference type="EMBL" id="CAO81391.1"/>
    </source>
</evidence>
<evidence type="ECO:0000256" key="5">
    <source>
        <dbReference type="ARBA" id="ARBA00012518"/>
    </source>
</evidence>
<evidence type="ECO:0000256" key="19">
    <source>
        <dbReference type="HAMAP-Rule" id="MF_00037"/>
    </source>
</evidence>
<evidence type="ECO:0000313" key="22">
    <source>
        <dbReference type="Proteomes" id="UP000002019"/>
    </source>
</evidence>
<keyword evidence="22" id="KW-1185">Reference proteome</keyword>
<dbReference type="UniPathway" id="UPA00219"/>
<dbReference type="Pfam" id="PF02873">
    <property type="entry name" value="MurB_C"/>
    <property type="match status" value="1"/>
</dbReference>
<comment type="cofactor">
    <cofactor evidence="1 19">
        <name>FAD</name>
        <dbReference type="ChEBI" id="CHEBI:57692"/>
    </cofactor>
</comment>
<feature type="active site" description="Proton donor" evidence="19">
    <location>
        <position position="236"/>
    </location>
</feature>
<evidence type="ECO:0000256" key="4">
    <source>
        <dbReference type="ARBA" id="ARBA00004752"/>
    </source>
</evidence>
<dbReference type="GO" id="GO:0051301">
    <property type="term" value="P:cell division"/>
    <property type="evidence" value="ECO:0007669"/>
    <property type="project" value="UniProtKB-KW"/>
</dbReference>
<evidence type="ECO:0000256" key="11">
    <source>
        <dbReference type="ARBA" id="ARBA00022857"/>
    </source>
</evidence>
<dbReference type="PROSITE" id="PS51387">
    <property type="entry name" value="FAD_PCMH"/>
    <property type="match status" value="1"/>
</dbReference>
<evidence type="ECO:0000256" key="14">
    <source>
        <dbReference type="ARBA" id="ARBA00023002"/>
    </source>
</evidence>
<dbReference type="GO" id="GO:0009252">
    <property type="term" value="P:peptidoglycan biosynthetic process"/>
    <property type="evidence" value="ECO:0007669"/>
    <property type="project" value="UniProtKB-UniRule"/>
</dbReference>
<keyword evidence="7 19" id="KW-0963">Cytoplasm</keyword>
<dbReference type="eggNOG" id="COG0812">
    <property type="taxonomic scope" value="Bacteria"/>
</dbReference>
<dbReference type="HAMAP" id="MF_00037">
    <property type="entry name" value="MurB"/>
    <property type="match status" value="1"/>
</dbReference>
<reference evidence="21 22" key="1">
    <citation type="journal article" date="2008" name="J. Bacteriol.">
        <title>'Candidatus Cloacamonas acidaminovorans': genome sequence reconstruction provides a first glimpse of a new bacterial division.</title>
        <authorList>
            <person name="Pelletier E."/>
            <person name="Kreimeyer A."/>
            <person name="Bocs S."/>
            <person name="Rouy Z."/>
            <person name="Gyapay G."/>
            <person name="Chouari R."/>
            <person name="Riviere D."/>
            <person name="Ganesan A."/>
            <person name="Daegelen P."/>
            <person name="Sghir A."/>
            <person name="Cohen G.N."/>
            <person name="Medigue C."/>
            <person name="Weissenbach J."/>
            <person name="Le Paslier D."/>
        </authorList>
    </citation>
    <scope>NUCLEOTIDE SEQUENCE [LARGE SCALE GENOMIC DNA]</scope>
    <source>
        <strain evidence="22">Evry</strain>
    </source>
</reference>
<evidence type="ECO:0000256" key="3">
    <source>
        <dbReference type="ARBA" id="ARBA00004496"/>
    </source>
</evidence>
<evidence type="ECO:0000256" key="8">
    <source>
        <dbReference type="ARBA" id="ARBA00022618"/>
    </source>
</evidence>
<keyword evidence="15 19" id="KW-0131">Cell cycle</keyword>
<dbReference type="GO" id="GO:0071555">
    <property type="term" value="P:cell wall organization"/>
    <property type="evidence" value="ECO:0007669"/>
    <property type="project" value="UniProtKB-KW"/>
</dbReference>
<keyword evidence="8 19" id="KW-0132">Cell division</keyword>
<dbReference type="NCBIfam" id="NF010480">
    <property type="entry name" value="PRK13905.1"/>
    <property type="match status" value="1"/>
</dbReference>
<evidence type="ECO:0000256" key="7">
    <source>
        <dbReference type="ARBA" id="ARBA00022490"/>
    </source>
</evidence>
<feature type="active site" evidence="19">
    <location>
        <position position="186"/>
    </location>
</feature>
<feature type="active site" evidence="19">
    <location>
        <position position="306"/>
    </location>
</feature>
<sequence length="313" mass="34848">MSMDTFLLLRKEYPQLIDEGIVHIEVPLKEHCSFNIGGPAEVFCTPYTQKQLVTLLKFCLGHNIPYFILGKGSNLLISDKGVKGIVISTERFDKITLGKHYLSAFCGVTLKDLGNFACENGLSGLEFASGIPGSVGGAVFMNAGAYGNEIKDVLYSSRAILPTQEKLSSPNPVFYLKASEHNFSYRHSVFQDLGLIHLSSLFILKKDKPENIRQRMQELQQKRQDKQPMDLPSAGSVFKRPEGFFTGKLIEECGLKGFRIGDAAISEKHCGFIVNLGSATAKDVFQLIQHIQKVVYERYGVHLQTEIRILGEI</sequence>
<dbReference type="InterPro" id="IPR011601">
    <property type="entry name" value="MurB_C"/>
</dbReference>
<evidence type="ECO:0000256" key="15">
    <source>
        <dbReference type="ARBA" id="ARBA00023306"/>
    </source>
</evidence>
<dbReference type="InterPro" id="IPR036635">
    <property type="entry name" value="MurB_C_sf"/>
</dbReference>
<evidence type="ECO:0000256" key="18">
    <source>
        <dbReference type="ARBA" id="ARBA00048914"/>
    </source>
</evidence>
<comment type="pathway">
    <text evidence="4 19">Cell wall biogenesis; peptidoglycan biosynthesis.</text>
</comment>
<evidence type="ECO:0000256" key="10">
    <source>
        <dbReference type="ARBA" id="ARBA00022827"/>
    </source>
</evidence>
<dbReference type="InterPro" id="IPR003170">
    <property type="entry name" value="MurB"/>
</dbReference>
<evidence type="ECO:0000256" key="13">
    <source>
        <dbReference type="ARBA" id="ARBA00022984"/>
    </source>
</evidence>
<gene>
    <name evidence="19 21" type="primary">murB</name>
    <name evidence="21" type="ordered locus">CLOAM1544</name>
</gene>
<dbReference type="InterPro" id="IPR036318">
    <property type="entry name" value="FAD-bd_PCMH-like_sf"/>
</dbReference>
<dbReference type="InterPro" id="IPR006094">
    <property type="entry name" value="Oxid_FAD_bind_N"/>
</dbReference>
<keyword evidence="10 19" id="KW-0274">FAD</keyword>
<evidence type="ECO:0000256" key="6">
    <source>
        <dbReference type="ARBA" id="ARBA00015188"/>
    </source>
</evidence>
<dbReference type="GO" id="GO:0071949">
    <property type="term" value="F:FAD binding"/>
    <property type="evidence" value="ECO:0007669"/>
    <property type="project" value="InterPro"/>
</dbReference>
<name>B0VES3_CLOAI</name>
<dbReference type="InterPro" id="IPR016169">
    <property type="entry name" value="FAD-bd_PCMH_sub2"/>
</dbReference>
<comment type="subcellular location">
    <subcellularLocation>
        <location evidence="3 19">Cytoplasm</location>
    </subcellularLocation>
</comment>
<dbReference type="Gene3D" id="3.90.78.10">
    <property type="entry name" value="UDP-N-acetylenolpyruvoylglucosamine reductase, C-terminal domain"/>
    <property type="match status" value="1"/>
</dbReference>
<dbReference type="SUPFAM" id="SSF56194">
    <property type="entry name" value="Uridine diphospho-N-Acetylenolpyruvylglucosamine reductase, MurB, C-terminal domain"/>
    <property type="match status" value="1"/>
</dbReference>
<comment type="similarity">
    <text evidence="19">Belongs to the MurB family.</text>
</comment>
<dbReference type="InterPro" id="IPR016166">
    <property type="entry name" value="FAD-bd_PCMH"/>
</dbReference>
<dbReference type="EMBL" id="CU466930">
    <property type="protein sequence ID" value="CAO81391.1"/>
    <property type="molecule type" value="Genomic_DNA"/>
</dbReference>
<dbReference type="Gene3D" id="3.30.465.10">
    <property type="match status" value="1"/>
</dbReference>
<keyword evidence="12 19" id="KW-0133">Cell shape</keyword>
<dbReference type="Proteomes" id="UP000002019">
    <property type="component" value="Chromosome"/>
</dbReference>
<evidence type="ECO:0000256" key="12">
    <source>
        <dbReference type="ARBA" id="ARBA00022960"/>
    </source>
</evidence>
<dbReference type="NCBIfam" id="TIGR00179">
    <property type="entry name" value="murB"/>
    <property type="match status" value="1"/>
</dbReference>
<evidence type="ECO:0000256" key="2">
    <source>
        <dbReference type="ARBA" id="ARBA00003921"/>
    </source>
</evidence>
<feature type="domain" description="FAD-binding PCMH-type" evidence="20">
    <location>
        <begin position="35"/>
        <end position="206"/>
    </location>
</feature>
<keyword evidence="9 19" id="KW-0285">Flavoprotein</keyword>
<dbReference type="PANTHER" id="PTHR21071">
    <property type="entry name" value="UDP-N-ACETYLENOLPYRUVOYLGLUCOSAMINE REDUCTASE"/>
    <property type="match status" value="1"/>
</dbReference>
<dbReference type="SUPFAM" id="SSF56176">
    <property type="entry name" value="FAD-binding/transporter-associated domain-like"/>
    <property type="match status" value="1"/>
</dbReference>
<dbReference type="KEGG" id="caci:CLOAM1544"/>
<dbReference type="InterPro" id="IPR016167">
    <property type="entry name" value="FAD-bd_PCMH_sub1"/>
</dbReference>
<dbReference type="STRING" id="459349.CLOAM1544"/>
<evidence type="ECO:0000256" key="17">
    <source>
        <dbReference type="ARBA" id="ARBA00031026"/>
    </source>
</evidence>
<keyword evidence="11 19" id="KW-0521">NADP</keyword>
<dbReference type="GO" id="GO:0005829">
    <property type="term" value="C:cytosol"/>
    <property type="evidence" value="ECO:0007669"/>
    <property type="project" value="TreeGrafter"/>
</dbReference>
<evidence type="ECO:0000256" key="16">
    <source>
        <dbReference type="ARBA" id="ARBA00023316"/>
    </source>
</evidence>
<dbReference type="HOGENOM" id="CLU_035304_1_1_0"/>
<dbReference type="Gene3D" id="3.30.43.10">
    <property type="entry name" value="Uridine Diphospho-n-acetylenolpyruvylglucosamine Reductase, domain 2"/>
    <property type="match status" value="1"/>
</dbReference>